<accession>A0A9P4XSC0</accession>
<dbReference type="OrthoDB" id="3254104at2759"/>
<protein>
    <submittedName>
        <fullName evidence="2">Uncharacterized protein</fullName>
    </submittedName>
</protein>
<keyword evidence="3" id="KW-1185">Reference proteome</keyword>
<evidence type="ECO:0000256" key="1">
    <source>
        <dbReference type="SAM" id="Phobius"/>
    </source>
</evidence>
<name>A0A9P4XSC0_CRYP1</name>
<gene>
    <name evidence="2" type="ORF">M406DRAFT_270073</name>
</gene>
<sequence>MAQSYHRMIIDSNEVPVWYNVTAAAVSWAILAGFFTFPSTFTSLEQSHALENSHVVHTP</sequence>
<keyword evidence="1" id="KW-0472">Membrane</keyword>
<dbReference type="Proteomes" id="UP000803844">
    <property type="component" value="Unassembled WGS sequence"/>
</dbReference>
<keyword evidence="1" id="KW-0812">Transmembrane</keyword>
<dbReference type="AlphaFoldDB" id="A0A9P4XSC0"/>
<comment type="caution">
    <text evidence="2">The sequence shown here is derived from an EMBL/GenBank/DDBJ whole genome shotgun (WGS) entry which is preliminary data.</text>
</comment>
<dbReference type="GeneID" id="63835183"/>
<evidence type="ECO:0000313" key="2">
    <source>
        <dbReference type="EMBL" id="KAF3760021.1"/>
    </source>
</evidence>
<organism evidence="2 3">
    <name type="scientific">Cryphonectria parasitica (strain ATCC 38755 / EP155)</name>
    <dbReference type="NCBI Taxonomy" id="660469"/>
    <lineage>
        <taxon>Eukaryota</taxon>
        <taxon>Fungi</taxon>
        <taxon>Dikarya</taxon>
        <taxon>Ascomycota</taxon>
        <taxon>Pezizomycotina</taxon>
        <taxon>Sordariomycetes</taxon>
        <taxon>Sordariomycetidae</taxon>
        <taxon>Diaporthales</taxon>
        <taxon>Cryphonectriaceae</taxon>
        <taxon>Cryphonectria-Endothia species complex</taxon>
        <taxon>Cryphonectria</taxon>
    </lineage>
</organism>
<evidence type="ECO:0000313" key="3">
    <source>
        <dbReference type="Proteomes" id="UP000803844"/>
    </source>
</evidence>
<keyword evidence="1" id="KW-1133">Transmembrane helix</keyword>
<dbReference type="RefSeq" id="XP_040771000.1">
    <property type="nucleotide sequence ID" value="XM_040918054.1"/>
</dbReference>
<proteinExistence type="predicted"/>
<reference evidence="2" key="1">
    <citation type="journal article" date="2020" name="Phytopathology">
        <title>Genome sequence of the chestnut blight fungus Cryphonectria parasitica EP155: A fundamental resource for an archetypical invasive plant pathogen.</title>
        <authorList>
            <person name="Crouch J.A."/>
            <person name="Dawe A."/>
            <person name="Aerts A."/>
            <person name="Barry K."/>
            <person name="Churchill A.C.L."/>
            <person name="Grimwood J."/>
            <person name="Hillman B."/>
            <person name="Milgroom M.G."/>
            <person name="Pangilinan J."/>
            <person name="Smith M."/>
            <person name="Salamov A."/>
            <person name="Schmutz J."/>
            <person name="Yadav J."/>
            <person name="Grigoriev I.V."/>
            <person name="Nuss D."/>
        </authorList>
    </citation>
    <scope>NUCLEOTIDE SEQUENCE</scope>
    <source>
        <strain evidence="2">EP155</strain>
    </source>
</reference>
<feature type="transmembrane region" description="Helical" evidence="1">
    <location>
        <begin position="17"/>
        <end position="37"/>
    </location>
</feature>
<dbReference type="EMBL" id="MU032354">
    <property type="protein sequence ID" value="KAF3760021.1"/>
    <property type="molecule type" value="Genomic_DNA"/>
</dbReference>